<protein>
    <submittedName>
        <fullName evidence="2">Uncharacterized protein</fullName>
    </submittedName>
</protein>
<name>A0A813BEE1_9DINO</name>
<feature type="region of interest" description="Disordered" evidence="1">
    <location>
        <begin position="70"/>
        <end position="143"/>
    </location>
</feature>
<dbReference type="AlphaFoldDB" id="A0A813BEE1"/>
<evidence type="ECO:0000313" key="2">
    <source>
        <dbReference type="EMBL" id="CAE7902386.1"/>
    </source>
</evidence>
<proteinExistence type="predicted"/>
<feature type="compositionally biased region" description="Basic and acidic residues" evidence="1">
    <location>
        <begin position="103"/>
        <end position="134"/>
    </location>
</feature>
<dbReference type="Proteomes" id="UP000601435">
    <property type="component" value="Unassembled WGS sequence"/>
</dbReference>
<evidence type="ECO:0000313" key="3">
    <source>
        <dbReference type="Proteomes" id="UP000601435"/>
    </source>
</evidence>
<sequence length="320" mass="35358">MSKAKAKESKEAKVSEDELRAELRELIQAQAAWNKEVLDSTEDRDSAAAQVAEAEALLAAEHEAIEDLERECHSLDQRMSQAKAEEANWTKLADNVVNELESLEPRKGNGKDGNHGNGKDGKGRKGTKRSDKEPASLGFTHSQLLASLPRESAAVKASEDMAGLRAAVAAERRRAEVEDAEAEQKKRQVVEQQCMLLRALLDMVTGSGELSKSETATLVQQLAGLERLSEEHPLAWSLLAQQAESNGVARRELLETCNQELRRRRRSAEELLDAERLPLLLKVLEAEGLLSGSWTIPEDSGLTARLQRRVIRDGRRDSKS</sequence>
<dbReference type="OrthoDB" id="10350211at2759"/>
<organism evidence="2 3">
    <name type="scientific">Symbiodinium necroappetens</name>
    <dbReference type="NCBI Taxonomy" id="1628268"/>
    <lineage>
        <taxon>Eukaryota</taxon>
        <taxon>Sar</taxon>
        <taxon>Alveolata</taxon>
        <taxon>Dinophyceae</taxon>
        <taxon>Suessiales</taxon>
        <taxon>Symbiodiniaceae</taxon>
        <taxon>Symbiodinium</taxon>
    </lineage>
</organism>
<accession>A0A813BEE1</accession>
<keyword evidence="3" id="KW-1185">Reference proteome</keyword>
<dbReference type="EMBL" id="CAJNJA010070941">
    <property type="protein sequence ID" value="CAE7902386.1"/>
    <property type="molecule type" value="Genomic_DNA"/>
</dbReference>
<evidence type="ECO:0000256" key="1">
    <source>
        <dbReference type="SAM" id="MobiDB-lite"/>
    </source>
</evidence>
<reference evidence="2" key="1">
    <citation type="submission" date="2021-02" db="EMBL/GenBank/DDBJ databases">
        <authorList>
            <person name="Dougan E. K."/>
            <person name="Rhodes N."/>
            <person name="Thang M."/>
            <person name="Chan C."/>
        </authorList>
    </citation>
    <scope>NUCLEOTIDE SEQUENCE</scope>
</reference>
<gene>
    <name evidence="2" type="ORF">SNEC2469_LOCUS30410</name>
</gene>
<comment type="caution">
    <text evidence="2">The sequence shown here is derived from an EMBL/GenBank/DDBJ whole genome shotgun (WGS) entry which is preliminary data.</text>
</comment>